<feature type="domain" description="Integrase catalytic" evidence="1">
    <location>
        <begin position="6"/>
        <end position="168"/>
    </location>
</feature>
<dbReference type="InterPro" id="IPR012337">
    <property type="entry name" value="RNaseH-like_sf"/>
</dbReference>
<dbReference type="Gene3D" id="3.30.420.10">
    <property type="entry name" value="Ribonuclease H-like superfamily/Ribonuclease H"/>
    <property type="match status" value="1"/>
</dbReference>
<dbReference type="GO" id="GO:0005829">
    <property type="term" value="C:cytosol"/>
    <property type="evidence" value="ECO:0007669"/>
    <property type="project" value="TreeGrafter"/>
</dbReference>
<gene>
    <name evidence="2" type="ORF">EZS27_033446</name>
</gene>
<proteinExistence type="predicted"/>
<dbReference type="NCBIfam" id="NF033563">
    <property type="entry name" value="transpos_IS30"/>
    <property type="match status" value="1"/>
</dbReference>
<dbReference type="EMBL" id="SNRY01004963">
    <property type="protein sequence ID" value="KAA6316214.1"/>
    <property type="molecule type" value="Genomic_DNA"/>
</dbReference>
<dbReference type="InterPro" id="IPR001584">
    <property type="entry name" value="Integrase_cat-core"/>
</dbReference>
<dbReference type="GO" id="GO:0015074">
    <property type="term" value="P:DNA integration"/>
    <property type="evidence" value="ECO:0007669"/>
    <property type="project" value="InterPro"/>
</dbReference>
<dbReference type="InterPro" id="IPR051917">
    <property type="entry name" value="Transposase-Integrase"/>
</dbReference>
<dbReference type="AlphaFoldDB" id="A0A5J4Q5P9"/>
<accession>A0A5J4Q5P9</accession>
<reference evidence="2" key="1">
    <citation type="submission" date="2019-03" db="EMBL/GenBank/DDBJ databases">
        <title>Single cell metagenomics reveals metabolic interactions within the superorganism composed of flagellate Streblomastix strix and complex community of Bacteroidetes bacteria on its surface.</title>
        <authorList>
            <person name="Treitli S.C."/>
            <person name="Kolisko M."/>
            <person name="Husnik F."/>
            <person name="Keeling P."/>
            <person name="Hampl V."/>
        </authorList>
    </citation>
    <scope>NUCLEOTIDE SEQUENCE</scope>
    <source>
        <strain evidence="2">STM</strain>
    </source>
</reference>
<evidence type="ECO:0000313" key="2">
    <source>
        <dbReference type="EMBL" id="KAA6316214.1"/>
    </source>
</evidence>
<protein>
    <recommendedName>
        <fullName evidence="1">Integrase catalytic domain-containing protein</fullName>
    </recommendedName>
</protein>
<dbReference type="GO" id="GO:0004803">
    <property type="term" value="F:transposase activity"/>
    <property type="evidence" value="ECO:0007669"/>
    <property type="project" value="TreeGrafter"/>
</dbReference>
<dbReference type="GO" id="GO:0032196">
    <property type="term" value="P:transposition"/>
    <property type="evidence" value="ECO:0007669"/>
    <property type="project" value="TreeGrafter"/>
</dbReference>
<organism evidence="2">
    <name type="scientific">termite gut metagenome</name>
    <dbReference type="NCBI Taxonomy" id="433724"/>
    <lineage>
        <taxon>unclassified sequences</taxon>
        <taxon>metagenomes</taxon>
        <taxon>organismal metagenomes</taxon>
    </lineage>
</organism>
<comment type="caution">
    <text evidence="2">The sequence shown here is derived from an EMBL/GenBank/DDBJ whole genome shotgun (WGS) entry which is preliminary data.</text>
</comment>
<sequence>MGKVSIEQRPEIINQKQRFEDWEIDTMVGKENKGAILTATERKTGFLLMKKLSKGKNANALAKELYLLLLPYKNFVHSITSDNGTEFYEHKWIAQKLEANYYFAHPYSSWERGLNEYTNKLIRQYIPKKKAFTNYTDKQILDIQHKLNRRPRKLLNFEEPFSVFYKMLNNNVAFNT</sequence>
<dbReference type="InterPro" id="IPR036397">
    <property type="entry name" value="RNaseH_sf"/>
</dbReference>
<dbReference type="SUPFAM" id="SSF53098">
    <property type="entry name" value="Ribonuclease H-like"/>
    <property type="match status" value="1"/>
</dbReference>
<dbReference type="GO" id="GO:0003676">
    <property type="term" value="F:nucleic acid binding"/>
    <property type="evidence" value="ECO:0007669"/>
    <property type="project" value="InterPro"/>
</dbReference>
<dbReference type="PANTHER" id="PTHR10948">
    <property type="entry name" value="TRANSPOSASE"/>
    <property type="match status" value="1"/>
</dbReference>
<evidence type="ECO:0000259" key="1">
    <source>
        <dbReference type="PROSITE" id="PS50994"/>
    </source>
</evidence>
<dbReference type="PANTHER" id="PTHR10948:SF23">
    <property type="entry name" value="TRANSPOSASE INSI FOR INSERTION SEQUENCE ELEMENT IS30A-RELATED"/>
    <property type="match status" value="1"/>
</dbReference>
<dbReference type="InterPro" id="IPR053392">
    <property type="entry name" value="Transposase_IS30-like"/>
</dbReference>
<name>A0A5J4Q5P9_9ZZZZ</name>
<dbReference type="PROSITE" id="PS50994">
    <property type="entry name" value="INTEGRASE"/>
    <property type="match status" value="1"/>
</dbReference>